<evidence type="ECO:0000313" key="2">
    <source>
        <dbReference type="Proteomes" id="UP001516023"/>
    </source>
</evidence>
<organism evidence="1 2">
    <name type="scientific">Cyclotella cryptica</name>
    <dbReference type="NCBI Taxonomy" id="29204"/>
    <lineage>
        <taxon>Eukaryota</taxon>
        <taxon>Sar</taxon>
        <taxon>Stramenopiles</taxon>
        <taxon>Ochrophyta</taxon>
        <taxon>Bacillariophyta</taxon>
        <taxon>Coscinodiscophyceae</taxon>
        <taxon>Thalassiosirophycidae</taxon>
        <taxon>Stephanodiscales</taxon>
        <taxon>Stephanodiscaceae</taxon>
        <taxon>Cyclotella</taxon>
    </lineage>
</organism>
<name>A0ABD3QFH1_9STRA</name>
<dbReference type="Proteomes" id="UP001516023">
    <property type="component" value="Unassembled WGS sequence"/>
</dbReference>
<dbReference type="EMBL" id="JABMIG020000041">
    <property type="protein sequence ID" value="KAL3799134.1"/>
    <property type="molecule type" value="Genomic_DNA"/>
</dbReference>
<evidence type="ECO:0000313" key="1">
    <source>
        <dbReference type="EMBL" id="KAL3799134.1"/>
    </source>
</evidence>
<dbReference type="SUPFAM" id="SSF51735">
    <property type="entry name" value="NAD(P)-binding Rossmann-fold domains"/>
    <property type="match status" value="1"/>
</dbReference>
<protein>
    <submittedName>
        <fullName evidence="1">Uncharacterized protein</fullName>
    </submittedName>
</protein>
<comment type="caution">
    <text evidence="1">The sequence shown here is derived from an EMBL/GenBank/DDBJ whole genome shotgun (WGS) entry which is preliminary data.</text>
</comment>
<dbReference type="AlphaFoldDB" id="A0ABD3QFH1"/>
<keyword evidence="2" id="KW-1185">Reference proteome</keyword>
<gene>
    <name evidence="1" type="ORF">HJC23_002262</name>
</gene>
<reference evidence="1 2" key="1">
    <citation type="journal article" date="2020" name="G3 (Bethesda)">
        <title>Improved Reference Genome for Cyclotella cryptica CCMP332, a Model for Cell Wall Morphogenesis, Salinity Adaptation, and Lipid Production in Diatoms (Bacillariophyta).</title>
        <authorList>
            <person name="Roberts W.R."/>
            <person name="Downey K.M."/>
            <person name="Ruck E.C."/>
            <person name="Traller J.C."/>
            <person name="Alverson A.J."/>
        </authorList>
    </citation>
    <scope>NUCLEOTIDE SEQUENCE [LARGE SCALE GENOMIC DNA]</scope>
    <source>
        <strain evidence="1 2">CCMP332</strain>
    </source>
</reference>
<accession>A0ABD3QFH1</accession>
<dbReference type="Gene3D" id="3.40.50.720">
    <property type="entry name" value="NAD(P)-binding Rossmann-like Domain"/>
    <property type="match status" value="1"/>
</dbReference>
<sequence length="181" mass="19695">MICCMPHQWYKPTSHFFSTTRNPSDIFYKITFLSIGKNGSSHDVPPNQSRSPIPLFLHCLRCCRLGTTTSGKTIPGINTASSISEAVTDSQLIVYAIKPQNVDKVNAEIWRTKSEVGCIWDDATILSVASGKPIGTFVMGSGIERVARSVPSTPAQIGAGVTVWSCTDDIDSNDRKKIKCA</sequence>
<dbReference type="InterPro" id="IPR036291">
    <property type="entry name" value="NAD(P)-bd_dom_sf"/>
</dbReference>
<proteinExistence type="predicted"/>